<reference evidence="1" key="1">
    <citation type="journal article" date="2021" name="Sci. Adv.">
        <title>The American lobster genome reveals insights on longevity, neural, and immune adaptations.</title>
        <authorList>
            <person name="Polinski J.M."/>
            <person name="Zimin A.V."/>
            <person name="Clark K.F."/>
            <person name="Kohn A.B."/>
            <person name="Sadowski N."/>
            <person name="Timp W."/>
            <person name="Ptitsyn A."/>
            <person name="Khanna P."/>
            <person name="Romanova D.Y."/>
            <person name="Williams P."/>
            <person name="Greenwood S.J."/>
            <person name="Moroz L.L."/>
            <person name="Walt D.R."/>
            <person name="Bodnar A.G."/>
        </authorList>
    </citation>
    <scope>NUCLEOTIDE SEQUENCE</scope>
    <source>
        <strain evidence="1">GMGI-L3</strain>
    </source>
</reference>
<keyword evidence="2" id="KW-1185">Reference proteome</keyword>
<dbReference type="AlphaFoldDB" id="A0A8J5K4A7"/>
<name>A0A8J5K4A7_HOMAM</name>
<sequence length="103" mass="11910">MKDFFNNRNCIDFWVAVSQKEAYEMIAGTALQVLVAFHSTYSSERRFSDLLTYQEQKKAEARRDDVVCMHENGSDKKYHPTIQFACCNYPATKITLKVSNAIM</sequence>
<evidence type="ECO:0000313" key="1">
    <source>
        <dbReference type="EMBL" id="KAG7170342.1"/>
    </source>
</evidence>
<dbReference type="EMBL" id="JAHLQT010014436">
    <property type="protein sequence ID" value="KAG7170342.1"/>
    <property type="molecule type" value="Genomic_DNA"/>
</dbReference>
<evidence type="ECO:0000313" key="2">
    <source>
        <dbReference type="Proteomes" id="UP000747542"/>
    </source>
</evidence>
<organism evidence="1 2">
    <name type="scientific">Homarus americanus</name>
    <name type="common">American lobster</name>
    <dbReference type="NCBI Taxonomy" id="6706"/>
    <lineage>
        <taxon>Eukaryota</taxon>
        <taxon>Metazoa</taxon>
        <taxon>Ecdysozoa</taxon>
        <taxon>Arthropoda</taxon>
        <taxon>Crustacea</taxon>
        <taxon>Multicrustacea</taxon>
        <taxon>Malacostraca</taxon>
        <taxon>Eumalacostraca</taxon>
        <taxon>Eucarida</taxon>
        <taxon>Decapoda</taxon>
        <taxon>Pleocyemata</taxon>
        <taxon>Astacidea</taxon>
        <taxon>Nephropoidea</taxon>
        <taxon>Nephropidae</taxon>
        <taxon>Homarus</taxon>
    </lineage>
</organism>
<proteinExistence type="predicted"/>
<gene>
    <name evidence="1" type="ORF">Hamer_G016158</name>
</gene>
<comment type="caution">
    <text evidence="1">The sequence shown here is derived from an EMBL/GenBank/DDBJ whole genome shotgun (WGS) entry which is preliminary data.</text>
</comment>
<protein>
    <submittedName>
        <fullName evidence="1">Uncharacterized protein</fullName>
    </submittedName>
</protein>
<accession>A0A8J5K4A7</accession>
<dbReference type="Proteomes" id="UP000747542">
    <property type="component" value="Unassembled WGS sequence"/>
</dbReference>